<reference evidence="2" key="1">
    <citation type="journal article" date="2019" name="PLoS Negl. Trop. Dis.">
        <title>Revisiting the worldwide diversity of Leptospira species in the environment.</title>
        <authorList>
            <person name="Vincent A.T."/>
            <person name="Schiettekatte O."/>
            <person name="Bourhy P."/>
            <person name="Veyrier F.J."/>
            <person name="Picardeau M."/>
        </authorList>
    </citation>
    <scope>NUCLEOTIDE SEQUENCE [LARGE SCALE GENOMIC DNA]</scope>
    <source>
        <strain evidence="2">201702454</strain>
    </source>
</reference>
<dbReference type="Gene3D" id="3.40.50.300">
    <property type="entry name" value="P-loop containing nucleotide triphosphate hydrolases"/>
    <property type="match status" value="1"/>
</dbReference>
<dbReference type="OrthoDB" id="314358at2"/>
<dbReference type="GO" id="GO:0043565">
    <property type="term" value="F:sequence-specific DNA binding"/>
    <property type="evidence" value="ECO:0007669"/>
    <property type="project" value="InterPro"/>
</dbReference>
<keyword evidence="3" id="KW-1185">Reference proteome</keyword>
<dbReference type="InterPro" id="IPR002197">
    <property type="entry name" value="HTH_Fis"/>
</dbReference>
<evidence type="ECO:0000313" key="3">
    <source>
        <dbReference type="Proteomes" id="UP000297609"/>
    </source>
</evidence>
<dbReference type="Proteomes" id="UP000297609">
    <property type="component" value="Unassembled WGS sequence"/>
</dbReference>
<name>A0A4R9JSG0_9LEPT</name>
<accession>A0A4R9JSG0</accession>
<dbReference type="Pfam" id="PF02954">
    <property type="entry name" value="HTH_8"/>
    <property type="match status" value="1"/>
</dbReference>
<proteinExistence type="predicted"/>
<comment type="caution">
    <text evidence="2">The sequence shown here is derived from an EMBL/GenBank/DDBJ whole genome shotgun (WGS) entry which is preliminary data.</text>
</comment>
<dbReference type="InterPro" id="IPR009057">
    <property type="entry name" value="Homeodomain-like_sf"/>
</dbReference>
<evidence type="ECO:0000259" key="1">
    <source>
        <dbReference type="Pfam" id="PF02954"/>
    </source>
</evidence>
<dbReference type="PANTHER" id="PTHR32071:SF122">
    <property type="entry name" value="SIGMA FACTOR"/>
    <property type="match status" value="1"/>
</dbReference>
<dbReference type="PANTHER" id="PTHR32071">
    <property type="entry name" value="TRANSCRIPTIONAL REGULATORY PROTEIN"/>
    <property type="match status" value="1"/>
</dbReference>
<evidence type="ECO:0000313" key="2">
    <source>
        <dbReference type="EMBL" id="TGL55631.1"/>
    </source>
</evidence>
<dbReference type="EMBL" id="RQGG01000010">
    <property type="protein sequence ID" value="TGL55631.1"/>
    <property type="molecule type" value="Genomic_DNA"/>
</dbReference>
<dbReference type="SUPFAM" id="SSF46689">
    <property type="entry name" value="Homeodomain-like"/>
    <property type="match status" value="1"/>
</dbReference>
<dbReference type="RefSeq" id="WP_135617904.1">
    <property type="nucleotide sequence ID" value="NZ_RQGG01000010.1"/>
</dbReference>
<sequence length="439" mass="49196">MPSHTASLFASGKTGKDWMDSVLPTLWVELCTEFDLHCGVVVIKADQEDSFYESASFGYSEDGFYYSFLNRGSVHWETLMTSLEPVSFPGVEFPLFGKNTNALGIRIHAGESVGFLLVELEGKPSFSVLSLLILFAEKIGIEWGKGNQFIPVPVQTLLPEDSSHSIFRDEISNLEVAIQEFHSKRIVSIFGAPGIGKKTLAKWIHQNQNPGAPILVVESLPDHFGKFEKAISEWGKETNLGSLVFTKVQSFSLGQQQILVDWWSKSGFQGFLFLLGPTEFGQEILPEFSQLLQTNSVFLPSLSLFPKPNLVRIIQSIFQELCRTQNRLGLVLAPAAEKELSTRVYQENFVELRNRILSGILTCRTQTVEVSDLEVGKIRMELEIPDAEDLDLRRGIEALERQKILLAMRIFSGNQIRMAKALGISRGSLQYKMKQLGLM</sequence>
<dbReference type="Gene3D" id="1.10.10.60">
    <property type="entry name" value="Homeodomain-like"/>
    <property type="match status" value="1"/>
</dbReference>
<gene>
    <name evidence="2" type="ORF">EHQ59_04275</name>
</gene>
<dbReference type="InterPro" id="IPR027417">
    <property type="entry name" value="P-loop_NTPase"/>
</dbReference>
<dbReference type="AlphaFoldDB" id="A0A4R9JSG0"/>
<feature type="domain" description="DNA binding HTH" evidence="1">
    <location>
        <begin position="396"/>
        <end position="436"/>
    </location>
</feature>
<dbReference type="SUPFAM" id="SSF52540">
    <property type="entry name" value="P-loop containing nucleoside triphosphate hydrolases"/>
    <property type="match status" value="1"/>
</dbReference>
<organism evidence="2 3">
    <name type="scientific">Leptospira kemamanensis</name>
    <dbReference type="NCBI Taxonomy" id="2484942"/>
    <lineage>
        <taxon>Bacteria</taxon>
        <taxon>Pseudomonadati</taxon>
        <taxon>Spirochaetota</taxon>
        <taxon>Spirochaetia</taxon>
        <taxon>Leptospirales</taxon>
        <taxon>Leptospiraceae</taxon>
        <taxon>Leptospira</taxon>
    </lineage>
</organism>
<dbReference type="PRINTS" id="PR01590">
    <property type="entry name" value="HTHFIS"/>
</dbReference>
<protein>
    <submittedName>
        <fullName evidence="2">Response regulator</fullName>
    </submittedName>
</protein>